<reference evidence="2 3" key="1">
    <citation type="submission" date="2019-12" db="EMBL/GenBank/DDBJ databases">
        <title>Novel species isolated from a subtropical stream in China.</title>
        <authorList>
            <person name="Lu H."/>
        </authorList>
    </citation>
    <scope>NUCLEOTIDE SEQUENCE [LARGE SCALE GENOMIC DNA]</scope>
    <source>
        <strain evidence="2 3">FT109W</strain>
    </source>
</reference>
<gene>
    <name evidence="2" type="ORF">GTP55_10095</name>
</gene>
<feature type="transmembrane region" description="Helical" evidence="1">
    <location>
        <begin position="304"/>
        <end position="321"/>
    </location>
</feature>
<keyword evidence="1" id="KW-0472">Membrane</keyword>
<name>A0ABW9WH08_9BURK</name>
<feature type="transmembrane region" description="Helical" evidence="1">
    <location>
        <begin position="138"/>
        <end position="162"/>
    </location>
</feature>
<dbReference type="RefSeq" id="WP_161044799.1">
    <property type="nucleotide sequence ID" value="NZ_WWCS01000005.1"/>
</dbReference>
<feature type="transmembrane region" description="Helical" evidence="1">
    <location>
        <begin position="114"/>
        <end position="132"/>
    </location>
</feature>
<keyword evidence="1" id="KW-1133">Transmembrane helix</keyword>
<comment type="caution">
    <text evidence="2">The sequence shown here is derived from an EMBL/GenBank/DDBJ whole genome shotgun (WGS) entry which is preliminary data.</text>
</comment>
<evidence type="ECO:0000256" key="1">
    <source>
        <dbReference type="SAM" id="Phobius"/>
    </source>
</evidence>
<evidence type="ECO:0000313" key="2">
    <source>
        <dbReference type="EMBL" id="MYN39723.1"/>
    </source>
</evidence>
<protein>
    <recommendedName>
        <fullName evidence="4">Glycosyltransferase RgtA/B/C/D-like domain-containing protein</fullName>
    </recommendedName>
</protein>
<sequence>MRAVQSIAAALLAALAAVCLALMYMKQGITASLFFNSDASYLAALYYDLFERGGRLSAWFLTPAPYFFPDWPLYFGMRWLSGAVYPALAGVMALQALLMWGLSALLLRRFTRTSNALAAAALGTVVICLPAVNGVFPYLYVMLASYHFGAMLALLGGAALLLPRLDRPATRGQLAAVLALTTLMVLSDRLYALQFVLPALALLVLLRARLSNWRPLALVLLAGCMAGVALYKWKLLVAHGVSMPWHLTARLAAANLRALADISAVVWQHYPLLALYSTGYYALLVVLAPGTLLNRGWRLRDSHAAWLFMLNLASSAGLLLAMTLSDRAPTDRYLIPAFLLPVLLGPALGWSLAAQWRGEQVRRHGGLTLLLGGALLAFPLCQAVGRAGPVQHEYYPAEIACADRVFAQYDLRRGYAGYWDAAWVAMASQRKPVIALAAIDLREHHWITTAGNYQPRYDFALVTTDPADLDRPQAGVVIARNGPPQAVVHCGALNILVYPRDGVQPLAPPK</sequence>
<keyword evidence="1" id="KW-0812">Transmembrane</keyword>
<dbReference type="EMBL" id="WWCS01000005">
    <property type="protein sequence ID" value="MYN39723.1"/>
    <property type="molecule type" value="Genomic_DNA"/>
</dbReference>
<dbReference type="Proteomes" id="UP000466332">
    <property type="component" value="Unassembled WGS sequence"/>
</dbReference>
<proteinExistence type="predicted"/>
<organism evidence="2 3">
    <name type="scientific">Duganella margarita</name>
    <dbReference type="NCBI Taxonomy" id="2692170"/>
    <lineage>
        <taxon>Bacteria</taxon>
        <taxon>Pseudomonadati</taxon>
        <taxon>Pseudomonadota</taxon>
        <taxon>Betaproteobacteria</taxon>
        <taxon>Burkholderiales</taxon>
        <taxon>Oxalobacteraceae</taxon>
        <taxon>Telluria group</taxon>
        <taxon>Duganella</taxon>
    </lineage>
</organism>
<keyword evidence="3" id="KW-1185">Reference proteome</keyword>
<feature type="transmembrane region" description="Helical" evidence="1">
    <location>
        <begin position="333"/>
        <end position="353"/>
    </location>
</feature>
<feature type="transmembrane region" description="Helical" evidence="1">
    <location>
        <begin position="273"/>
        <end position="292"/>
    </location>
</feature>
<feature type="transmembrane region" description="Helical" evidence="1">
    <location>
        <begin position="83"/>
        <end position="107"/>
    </location>
</feature>
<feature type="transmembrane region" description="Helical" evidence="1">
    <location>
        <begin position="169"/>
        <end position="186"/>
    </location>
</feature>
<evidence type="ECO:0000313" key="3">
    <source>
        <dbReference type="Proteomes" id="UP000466332"/>
    </source>
</evidence>
<feature type="transmembrane region" description="Helical" evidence="1">
    <location>
        <begin position="215"/>
        <end position="233"/>
    </location>
</feature>
<evidence type="ECO:0008006" key="4">
    <source>
        <dbReference type="Google" id="ProtNLM"/>
    </source>
</evidence>
<feature type="transmembrane region" description="Helical" evidence="1">
    <location>
        <begin position="192"/>
        <end position="208"/>
    </location>
</feature>
<accession>A0ABW9WH08</accession>